<gene>
    <name evidence="3" type="ORF">S01H4_15779</name>
</gene>
<protein>
    <recommendedName>
        <fullName evidence="2">NAD-dependent epimerase/dehydratase domain-containing protein</fullName>
    </recommendedName>
</protein>
<dbReference type="InterPro" id="IPR036291">
    <property type="entry name" value="NAD(P)-bd_dom_sf"/>
</dbReference>
<proteinExistence type="inferred from homology"/>
<dbReference type="InterPro" id="IPR001509">
    <property type="entry name" value="Epimerase_deHydtase"/>
</dbReference>
<accession>X1AFP4</accession>
<dbReference type="PANTHER" id="PTHR43000">
    <property type="entry name" value="DTDP-D-GLUCOSE 4,6-DEHYDRATASE-RELATED"/>
    <property type="match status" value="1"/>
</dbReference>
<dbReference type="Gene3D" id="3.90.25.10">
    <property type="entry name" value="UDP-galactose 4-epimerase, domain 1"/>
    <property type="match status" value="1"/>
</dbReference>
<organism evidence="3">
    <name type="scientific">marine sediment metagenome</name>
    <dbReference type="NCBI Taxonomy" id="412755"/>
    <lineage>
        <taxon>unclassified sequences</taxon>
        <taxon>metagenomes</taxon>
        <taxon>ecological metagenomes</taxon>
    </lineage>
</organism>
<sequence length="176" mass="19655">ITNKEIIDNLFSKYQFDSCIHLAAQINVQESIDFPEKSFKNNIVGTFYLLEAGVQYNTKIILIGTCMVYDLADGSKPISETHTVKPVSPYAGSKLAAEELALSYYYGLGLPVVVLRPFNTYGPFQKTDMEGGVVPIFVKRKLNNQKLLIFGDGTQTRDLLYVEDFPNLFTASLVIP</sequence>
<comment type="caution">
    <text evidence="3">The sequence shown here is derived from an EMBL/GenBank/DDBJ whole genome shotgun (WGS) entry which is preliminary data.</text>
</comment>
<dbReference type="SUPFAM" id="SSF51735">
    <property type="entry name" value="NAD(P)-binding Rossmann-fold domains"/>
    <property type="match status" value="1"/>
</dbReference>
<feature type="domain" description="NAD-dependent epimerase/dehydratase" evidence="2">
    <location>
        <begin position="1"/>
        <end position="169"/>
    </location>
</feature>
<comment type="similarity">
    <text evidence="1">Belongs to the NAD(P)-dependent epimerase/dehydratase family.</text>
</comment>
<dbReference type="Pfam" id="PF01370">
    <property type="entry name" value="Epimerase"/>
    <property type="match status" value="1"/>
</dbReference>
<dbReference type="Gene3D" id="3.40.50.720">
    <property type="entry name" value="NAD(P)-binding Rossmann-like Domain"/>
    <property type="match status" value="1"/>
</dbReference>
<evidence type="ECO:0000313" key="3">
    <source>
        <dbReference type="EMBL" id="GAG71528.1"/>
    </source>
</evidence>
<feature type="non-terminal residue" evidence="3">
    <location>
        <position position="1"/>
    </location>
</feature>
<dbReference type="AlphaFoldDB" id="X1AFP4"/>
<evidence type="ECO:0000259" key="2">
    <source>
        <dbReference type="Pfam" id="PF01370"/>
    </source>
</evidence>
<dbReference type="EMBL" id="BART01006915">
    <property type="protein sequence ID" value="GAG71528.1"/>
    <property type="molecule type" value="Genomic_DNA"/>
</dbReference>
<reference evidence="3" key="1">
    <citation type="journal article" date="2014" name="Front. Microbiol.">
        <title>High frequency of phylogenetically diverse reductive dehalogenase-homologous genes in deep subseafloor sedimentary metagenomes.</title>
        <authorList>
            <person name="Kawai M."/>
            <person name="Futagami T."/>
            <person name="Toyoda A."/>
            <person name="Takaki Y."/>
            <person name="Nishi S."/>
            <person name="Hori S."/>
            <person name="Arai W."/>
            <person name="Tsubouchi T."/>
            <person name="Morono Y."/>
            <person name="Uchiyama I."/>
            <person name="Ito T."/>
            <person name="Fujiyama A."/>
            <person name="Inagaki F."/>
            <person name="Takami H."/>
        </authorList>
    </citation>
    <scope>NUCLEOTIDE SEQUENCE</scope>
    <source>
        <strain evidence="3">Expedition CK06-06</strain>
    </source>
</reference>
<name>X1AFP4_9ZZZZ</name>
<evidence type="ECO:0000256" key="1">
    <source>
        <dbReference type="ARBA" id="ARBA00007637"/>
    </source>
</evidence>